<sequence>MAHSSPMAFVAMAAHPPPIVGTSRLKSCPRYIRLLAISHSPPLVSPSQLNGSFIAFRIVPRRRFRLHEVGFTSSPRPKLLCPFAVCPPAPEFEPPSLPTAKMAPSHTPTGARRTGPSPSQENKSHSAKTGAGVAPHKTRFMNQPAKRDEQRRESKRFVTIPPLEKLEFVYGHPNGAPTSPTAGPRGPQGPANPANDTAAAGTGKDTSVAIKKEDGDGIAAASTGKETSAYIKKEEGVGEGEDGIAGEPAEGKGAGQVPTPPMTPKTPTTPKTPKRRKGLQMKTAAMPPEDSPEKARKVVSNVKLQRILGRKWKKR</sequence>
<feature type="region of interest" description="Disordered" evidence="1">
    <location>
        <begin position="94"/>
        <end position="302"/>
    </location>
</feature>
<comment type="caution">
    <text evidence="2">The sequence shown here is derived from an EMBL/GenBank/DDBJ whole genome shotgun (WGS) entry which is preliminary data.</text>
</comment>
<feature type="compositionally biased region" description="Basic and acidic residues" evidence="1">
    <location>
        <begin position="145"/>
        <end position="156"/>
    </location>
</feature>
<dbReference type="EMBL" id="NRDI02000009">
    <property type="protein sequence ID" value="KAI1513756.1"/>
    <property type="molecule type" value="Genomic_DNA"/>
</dbReference>
<dbReference type="AlphaFoldDB" id="A0A2W1E2E0"/>
<keyword evidence="3" id="KW-1185">Reference proteome</keyword>
<dbReference type="OrthoDB" id="10595384at2759"/>
<accession>A0A2W1E2E0</accession>
<evidence type="ECO:0000313" key="2">
    <source>
        <dbReference type="EMBL" id="KAI1513756.1"/>
    </source>
</evidence>
<reference evidence="3" key="1">
    <citation type="journal article" date="2022" name="Microb. Genom.">
        <title>A global pangenome for the wheat fungal pathogen Pyrenophora tritici-repentis and prediction of effector protein structural homology.</title>
        <authorList>
            <person name="Moolhuijzen P.M."/>
            <person name="See P.T."/>
            <person name="Shi G."/>
            <person name="Powell H.R."/>
            <person name="Cockram J."/>
            <person name="Jorgensen L.N."/>
            <person name="Benslimane H."/>
            <person name="Strelkov S.E."/>
            <person name="Turner J."/>
            <person name="Liu Z."/>
            <person name="Moffat C.S."/>
        </authorList>
    </citation>
    <scope>NUCLEOTIDE SEQUENCE [LARGE SCALE GENOMIC DNA]</scope>
</reference>
<gene>
    <name evidence="2" type="ORF">Ptr86124_007658</name>
</gene>
<proteinExistence type="predicted"/>
<protein>
    <submittedName>
        <fullName evidence="2">Uncharacterized protein</fullName>
    </submittedName>
</protein>
<evidence type="ECO:0000313" key="3">
    <source>
        <dbReference type="Proteomes" id="UP000249757"/>
    </source>
</evidence>
<name>A0A2W1E2E0_9PLEO</name>
<evidence type="ECO:0000256" key="1">
    <source>
        <dbReference type="SAM" id="MobiDB-lite"/>
    </source>
</evidence>
<organism evidence="2 3">
    <name type="scientific">Pyrenophora tritici-repentis</name>
    <dbReference type="NCBI Taxonomy" id="45151"/>
    <lineage>
        <taxon>Eukaryota</taxon>
        <taxon>Fungi</taxon>
        <taxon>Dikarya</taxon>
        <taxon>Ascomycota</taxon>
        <taxon>Pezizomycotina</taxon>
        <taxon>Dothideomycetes</taxon>
        <taxon>Pleosporomycetidae</taxon>
        <taxon>Pleosporales</taxon>
        <taxon>Pleosporineae</taxon>
        <taxon>Pleosporaceae</taxon>
        <taxon>Pyrenophora</taxon>
    </lineage>
</organism>
<dbReference type="Proteomes" id="UP000249757">
    <property type="component" value="Unassembled WGS sequence"/>
</dbReference>